<dbReference type="InterPro" id="IPR027417">
    <property type="entry name" value="P-loop_NTPase"/>
</dbReference>
<feature type="region of interest" description="Disordered" evidence="3">
    <location>
        <begin position="662"/>
        <end position="706"/>
    </location>
</feature>
<evidence type="ECO:0000256" key="1">
    <source>
        <dbReference type="ARBA" id="ARBA00022741"/>
    </source>
</evidence>
<evidence type="ECO:0000259" key="4">
    <source>
        <dbReference type="PROSITE" id="PS51192"/>
    </source>
</evidence>
<dbReference type="CDD" id="cd18797">
    <property type="entry name" value="SF2_C_Hrq"/>
    <property type="match status" value="1"/>
</dbReference>
<dbReference type="InterPro" id="IPR001650">
    <property type="entry name" value="Helicase_C-like"/>
</dbReference>
<evidence type="ECO:0000313" key="6">
    <source>
        <dbReference type="EMBL" id="SFR50973.1"/>
    </source>
</evidence>
<dbReference type="Pfam" id="PF22982">
    <property type="entry name" value="WHD_HRQ1"/>
    <property type="match status" value="1"/>
</dbReference>
<dbReference type="RefSeq" id="WP_092922880.1">
    <property type="nucleotide sequence ID" value="NZ_FOYN01000003.1"/>
</dbReference>
<dbReference type="Gene3D" id="3.40.50.300">
    <property type="entry name" value="P-loop containing nucleotide triphosphate hydrolases"/>
    <property type="match status" value="2"/>
</dbReference>
<evidence type="ECO:0000256" key="3">
    <source>
        <dbReference type="SAM" id="MobiDB-lite"/>
    </source>
</evidence>
<dbReference type="GO" id="GO:0043138">
    <property type="term" value="F:3'-5' DNA helicase activity"/>
    <property type="evidence" value="ECO:0007669"/>
    <property type="project" value="TreeGrafter"/>
</dbReference>
<dbReference type="OrthoDB" id="36796at2157"/>
<keyword evidence="2" id="KW-0067">ATP-binding</keyword>
<evidence type="ECO:0000259" key="5">
    <source>
        <dbReference type="PROSITE" id="PS51194"/>
    </source>
</evidence>
<feature type="compositionally biased region" description="Low complexity" evidence="3">
    <location>
        <begin position="672"/>
        <end position="681"/>
    </location>
</feature>
<dbReference type="EMBL" id="FOYN01000003">
    <property type="protein sequence ID" value="SFR50973.1"/>
    <property type="molecule type" value="Genomic_DNA"/>
</dbReference>
<dbReference type="InterPro" id="IPR011545">
    <property type="entry name" value="DEAD/DEAH_box_helicase_dom"/>
</dbReference>
<dbReference type="GO" id="GO:0003676">
    <property type="term" value="F:nucleic acid binding"/>
    <property type="evidence" value="ECO:0007669"/>
    <property type="project" value="InterPro"/>
</dbReference>
<dbReference type="PANTHER" id="PTHR47957:SF3">
    <property type="entry name" value="ATP-DEPENDENT HELICASE HRQ1"/>
    <property type="match status" value="1"/>
</dbReference>
<dbReference type="InterPro" id="IPR055227">
    <property type="entry name" value="HRQ1_WHD"/>
</dbReference>
<dbReference type="Pfam" id="PF00271">
    <property type="entry name" value="Helicase_C"/>
    <property type="match status" value="1"/>
</dbReference>
<protein>
    <submittedName>
        <fullName evidence="6">DEAD/DEAH box helicase domain-containing protein</fullName>
    </submittedName>
</protein>
<feature type="domain" description="Helicase ATP-binding" evidence="4">
    <location>
        <begin position="60"/>
        <end position="243"/>
    </location>
</feature>
<dbReference type="PROSITE" id="PS51194">
    <property type="entry name" value="HELICASE_CTER"/>
    <property type="match status" value="1"/>
</dbReference>
<evidence type="ECO:0000256" key="2">
    <source>
        <dbReference type="ARBA" id="ARBA00022840"/>
    </source>
</evidence>
<sequence>MDDAIEWLRDRPFYEGQIADHRRIPAREPDFADVDLEPRLDDALASRGIDRLYRHQADAIEAVRDGDDVVLATETASGKSLAYTVPAFEAAMDRGGRTLYVGPQNALIADQEESLSALAADLGFGSRVSVDSYTGRLSRSEKRDVRDRRPTVLLSNPDMLHYALLPYAGRLWDWFFSSLEYVVIDEVHSYRGVFGSQVALTLRRLARTCERFGSSPQFVCCSATINNPVDHVATVTGRDPDGITLVDEDASGRGPRDWVLWNPPEYDDDWRERGSGRRKSSHTESKRLFVDLVTAGQQTLAFTRARQTAEQYATDSASDLRERGERDLAGKVGAYQAALTDDRRREIEADLHAGDLRGVWSTSALELGVDVGGLDAVILDGYPGTRMSAHQRAGRAGRGDDPALVVMVGGEDQLDQYLMRNPNDFFDAPPEDAICDPENGQLMPGHVACAADENWLSPEDERFFGDSFPGVVADLTDEGVLNRREATAGTRWVHAGGSSPQQSVNLRTAEEREISLVERSSGDTVATLGVADALRDAHPGAIYHQQGRTYEVTELDLDRDVAELQQSWADYYTQVRSDKDVVVNDDLDERALSARPDVPVRFADVTVTEQITGFVRKDAATGESLGESTLDLPETTLRTKALYFPVPEDLEREMRRLGDALGDEAAGDPEVSADGGAPDPDAGGESDAGDGADAGGIDDGEPIPGGEYAFNGGIHAAEHGIISLFPFHLLCDRADVGGISTPYHPHTEGPAVFVYDGYPGGVGLTRRGHGRIEELMIRTARLIDSCDCEGGCPACVQSPHCGNGNDPLAKAPAVHLLESLTGEADG</sequence>
<dbReference type="Proteomes" id="UP000198932">
    <property type="component" value="Unassembled WGS sequence"/>
</dbReference>
<dbReference type="PROSITE" id="PS51192">
    <property type="entry name" value="HELICASE_ATP_BIND_1"/>
    <property type="match status" value="1"/>
</dbReference>
<dbReference type="InterPro" id="IPR018973">
    <property type="entry name" value="MZB"/>
</dbReference>
<dbReference type="PANTHER" id="PTHR47957">
    <property type="entry name" value="ATP-DEPENDENT HELICASE HRQ1"/>
    <property type="match status" value="1"/>
</dbReference>
<dbReference type="SUPFAM" id="SSF52540">
    <property type="entry name" value="P-loop containing nucleoside triphosphate hydrolases"/>
    <property type="match status" value="2"/>
</dbReference>
<feature type="compositionally biased region" description="Acidic residues" evidence="3">
    <location>
        <begin position="682"/>
        <end position="701"/>
    </location>
</feature>
<dbReference type="Pfam" id="PF09369">
    <property type="entry name" value="MZB"/>
    <property type="match status" value="1"/>
</dbReference>
<dbReference type="AlphaFoldDB" id="A0A1I6H8X2"/>
<dbReference type="SMART" id="SM00490">
    <property type="entry name" value="HELICc"/>
    <property type="match status" value="1"/>
</dbReference>
<dbReference type="GO" id="GO:0005524">
    <property type="term" value="F:ATP binding"/>
    <property type="evidence" value="ECO:0007669"/>
    <property type="project" value="UniProtKB-KW"/>
</dbReference>
<keyword evidence="6" id="KW-0378">Hydrolase</keyword>
<evidence type="ECO:0000313" key="7">
    <source>
        <dbReference type="Proteomes" id="UP000198932"/>
    </source>
</evidence>
<dbReference type="CDD" id="cd17923">
    <property type="entry name" value="DEXHc_Hrq1-like"/>
    <property type="match status" value="1"/>
</dbReference>
<dbReference type="STRING" id="35743.SAMN04487937_2577"/>
<organism evidence="6 7">
    <name type="scientific">Halorubrum sodomense</name>
    <dbReference type="NCBI Taxonomy" id="35743"/>
    <lineage>
        <taxon>Archaea</taxon>
        <taxon>Methanobacteriati</taxon>
        <taxon>Methanobacteriota</taxon>
        <taxon>Stenosarchaea group</taxon>
        <taxon>Halobacteria</taxon>
        <taxon>Halobacteriales</taxon>
        <taxon>Haloferacaceae</taxon>
        <taxon>Halorubrum</taxon>
    </lineage>
</organism>
<gene>
    <name evidence="6" type="ORF">SAMN04487937_2577</name>
</gene>
<proteinExistence type="predicted"/>
<keyword evidence="6" id="KW-0347">Helicase</keyword>
<feature type="domain" description="Helicase C-terminal" evidence="5">
    <location>
        <begin position="284"/>
        <end position="441"/>
    </location>
</feature>
<name>A0A1I6H8X2_HALSD</name>
<dbReference type="GO" id="GO:0006289">
    <property type="term" value="P:nucleotide-excision repair"/>
    <property type="evidence" value="ECO:0007669"/>
    <property type="project" value="TreeGrafter"/>
</dbReference>
<dbReference type="Pfam" id="PF00270">
    <property type="entry name" value="DEAD"/>
    <property type="match status" value="1"/>
</dbReference>
<dbReference type="SMART" id="SM00487">
    <property type="entry name" value="DEXDc"/>
    <property type="match status" value="1"/>
</dbReference>
<dbReference type="GO" id="GO:0036297">
    <property type="term" value="P:interstrand cross-link repair"/>
    <property type="evidence" value="ECO:0007669"/>
    <property type="project" value="TreeGrafter"/>
</dbReference>
<dbReference type="InterPro" id="IPR014001">
    <property type="entry name" value="Helicase_ATP-bd"/>
</dbReference>
<keyword evidence="1" id="KW-0547">Nucleotide-binding</keyword>
<accession>A0A1I6H8X2</accession>
<reference evidence="7" key="1">
    <citation type="submission" date="2016-10" db="EMBL/GenBank/DDBJ databases">
        <authorList>
            <person name="Varghese N."/>
            <person name="Submissions S."/>
        </authorList>
    </citation>
    <scope>NUCLEOTIDE SEQUENCE [LARGE SCALE GENOMIC DNA]</scope>
    <source>
        <strain evidence="7">RD 26</strain>
    </source>
</reference>
<keyword evidence="7" id="KW-1185">Reference proteome</keyword>